<dbReference type="GO" id="GO:0005743">
    <property type="term" value="C:mitochondrial inner membrane"/>
    <property type="evidence" value="ECO:0007669"/>
    <property type="project" value="UniProtKB-SubCell"/>
</dbReference>
<evidence type="ECO:0000313" key="6">
    <source>
        <dbReference type="Proteomes" id="UP000596661"/>
    </source>
</evidence>
<dbReference type="Proteomes" id="UP000596661">
    <property type="component" value="Chromosome 6"/>
</dbReference>
<reference evidence="5" key="1">
    <citation type="submission" date="2018-11" db="EMBL/GenBank/DDBJ databases">
        <authorList>
            <person name="Grassa J C."/>
        </authorList>
    </citation>
    <scope>NUCLEOTIDE SEQUENCE [LARGE SCALE GENOMIC DNA]</scope>
</reference>
<proteinExistence type="predicted"/>
<dbReference type="AlphaFoldDB" id="A0A803PY80"/>
<evidence type="ECO:0000313" key="5">
    <source>
        <dbReference type="EnsemblPlants" id="cds.evm.model.06.4"/>
    </source>
</evidence>
<dbReference type="EMBL" id="UZAU01000553">
    <property type="status" value="NOT_ANNOTATED_CDS"/>
    <property type="molecule type" value="Genomic_DNA"/>
</dbReference>
<dbReference type="Gramene" id="evm.model.06.4">
    <property type="protein sequence ID" value="cds.evm.model.06.4"/>
    <property type="gene ID" value="evm.TU.06.4"/>
</dbReference>
<sequence length="185" mass="20748">MGCLMLFGSSDYKMAEITEQPFRPREKLIEKQKYFQNVHKYTHLKGPMDKITSVAIPLALAGTSLYLIVGVGQFSSAATNFLDWFKEFLMRGRSSMLDELLMVGWSIWKARNELLWKDRTTAAAEVINSDFWIKPTAGMIKINVDGAIFEDITQFGTGLIARDCQGKIIEAFSTLHTGVCQPAIG</sequence>
<dbReference type="InterPro" id="IPR039297">
    <property type="entry name" value="COX7a"/>
</dbReference>
<protein>
    <recommendedName>
        <fullName evidence="7">RNase H type-1 domain-containing protein</fullName>
    </recommendedName>
</protein>
<evidence type="ECO:0000256" key="1">
    <source>
        <dbReference type="ARBA" id="ARBA00004273"/>
    </source>
</evidence>
<keyword evidence="3" id="KW-0496">Mitochondrion</keyword>
<comment type="subcellular location">
    <subcellularLocation>
        <location evidence="1">Mitochondrion inner membrane</location>
    </subcellularLocation>
</comment>
<evidence type="ECO:0000256" key="3">
    <source>
        <dbReference type="ARBA" id="ARBA00023128"/>
    </source>
</evidence>
<dbReference type="PANTHER" id="PTHR35308">
    <property type="entry name" value="CYTOCHROME C OXIDASE SUBUNIT 7"/>
    <property type="match status" value="1"/>
</dbReference>
<reference evidence="5" key="2">
    <citation type="submission" date="2021-03" db="UniProtKB">
        <authorList>
            <consortium name="EnsemblPlants"/>
        </authorList>
    </citation>
    <scope>IDENTIFICATION</scope>
</reference>
<organism evidence="5 6">
    <name type="scientific">Cannabis sativa</name>
    <name type="common">Hemp</name>
    <name type="synonym">Marijuana</name>
    <dbReference type="NCBI Taxonomy" id="3483"/>
    <lineage>
        <taxon>Eukaryota</taxon>
        <taxon>Viridiplantae</taxon>
        <taxon>Streptophyta</taxon>
        <taxon>Embryophyta</taxon>
        <taxon>Tracheophyta</taxon>
        <taxon>Spermatophyta</taxon>
        <taxon>Magnoliopsida</taxon>
        <taxon>eudicotyledons</taxon>
        <taxon>Gunneridae</taxon>
        <taxon>Pentapetalae</taxon>
        <taxon>rosids</taxon>
        <taxon>fabids</taxon>
        <taxon>Rosales</taxon>
        <taxon>Cannabaceae</taxon>
        <taxon>Cannabis</taxon>
    </lineage>
</organism>
<keyword evidence="4" id="KW-0472">Membrane</keyword>
<evidence type="ECO:0000256" key="4">
    <source>
        <dbReference type="ARBA" id="ARBA00023136"/>
    </source>
</evidence>
<keyword evidence="2" id="KW-0999">Mitochondrion inner membrane</keyword>
<dbReference type="PANTHER" id="PTHR35308:SF10">
    <property type="entry name" value="COX VIIA-LIKE PROTEIN"/>
    <property type="match status" value="1"/>
</dbReference>
<evidence type="ECO:0008006" key="7">
    <source>
        <dbReference type="Google" id="ProtNLM"/>
    </source>
</evidence>
<accession>A0A803PY80</accession>
<evidence type="ECO:0000256" key="2">
    <source>
        <dbReference type="ARBA" id="ARBA00022792"/>
    </source>
</evidence>
<dbReference type="Pfam" id="PF02238">
    <property type="entry name" value="COX7a"/>
    <property type="match status" value="1"/>
</dbReference>
<name>A0A803PY80_CANSA</name>
<dbReference type="EnsemblPlants" id="evm.model.06.4">
    <property type="protein sequence ID" value="cds.evm.model.06.4"/>
    <property type="gene ID" value="evm.TU.06.4"/>
</dbReference>
<keyword evidence="6" id="KW-1185">Reference proteome</keyword>